<organism evidence="2 3">
    <name type="scientific">Citrus x changshan-huyou</name>
    <dbReference type="NCBI Taxonomy" id="2935761"/>
    <lineage>
        <taxon>Eukaryota</taxon>
        <taxon>Viridiplantae</taxon>
        <taxon>Streptophyta</taxon>
        <taxon>Embryophyta</taxon>
        <taxon>Tracheophyta</taxon>
        <taxon>Spermatophyta</taxon>
        <taxon>Magnoliopsida</taxon>
        <taxon>eudicotyledons</taxon>
        <taxon>Gunneridae</taxon>
        <taxon>Pentapetalae</taxon>
        <taxon>rosids</taxon>
        <taxon>malvids</taxon>
        <taxon>Sapindales</taxon>
        <taxon>Rutaceae</taxon>
        <taxon>Aurantioideae</taxon>
        <taxon>Citrus</taxon>
    </lineage>
</organism>
<keyword evidence="3" id="KW-1185">Reference proteome</keyword>
<accession>A0AAP0LTN2</accession>
<protein>
    <submittedName>
        <fullName evidence="2">Uncharacterized protein</fullName>
    </submittedName>
</protein>
<gene>
    <name evidence="2" type="ORF">WN944_024142</name>
</gene>
<comment type="caution">
    <text evidence="2">The sequence shown here is derived from an EMBL/GenBank/DDBJ whole genome shotgun (WGS) entry which is preliminary data.</text>
</comment>
<evidence type="ECO:0000313" key="3">
    <source>
        <dbReference type="Proteomes" id="UP001428341"/>
    </source>
</evidence>
<dbReference type="EMBL" id="JBCGBO010000024">
    <property type="protein sequence ID" value="KAK9181005.1"/>
    <property type="molecule type" value="Genomic_DNA"/>
</dbReference>
<evidence type="ECO:0000256" key="1">
    <source>
        <dbReference type="SAM" id="MobiDB-lite"/>
    </source>
</evidence>
<evidence type="ECO:0000313" key="2">
    <source>
        <dbReference type="EMBL" id="KAK9181005.1"/>
    </source>
</evidence>
<name>A0AAP0LTN2_9ROSI</name>
<proteinExistence type="predicted"/>
<dbReference type="Proteomes" id="UP001428341">
    <property type="component" value="Unassembled WGS sequence"/>
</dbReference>
<feature type="compositionally biased region" description="Basic and acidic residues" evidence="1">
    <location>
        <begin position="13"/>
        <end position="25"/>
    </location>
</feature>
<dbReference type="AlphaFoldDB" id="A0AAP0LTN2"/>
<sequence length="52" mass="5702">MAETGFITASDLPVKRSRDDREKEANNNNNGNVSMEMGSNKQLDCIFSVIPG</sequence>
<feature type="region of interest" description="Disordered" evidence="1">
    <location>
        <begin position="1"/>
        <end position="37"/>
    </location>
</feature>
<reference evidence="2 3" key="1">
    <citation type="submission" date="2024-05" db="EMBL/GenBank/DDBJ databases">
        <title>Haplotype-resolved chromosome-level genome assembly of Huyou (Citrus changshanensis).</title>
        <authorList>
            <person name="Miao C."/>
            <person name="Chen W."/>
            <person name="Wu Y."/>
            <person name="Wang L."/>
            <person name="Zhao S."/>
            <person name="Grierson D."/>
            <person name="Xu C."/>
            <person name="Chen K."/>
        </authorList>
    </citation>
    <scope>NUCLEOTIDE SEQUENCE [LARGE SCALE GENOMIC DNA]</scope>
    <source>
        <strain evidence="2">01-14</strain>
        <tissue evidence="2">Leaf</tissue>
    </source>
</reference>